<keyword evidence="3" id="KW-1185">Reference proteome</keyword>
<sequence length="164" mass="17740">MSALRRFLHTSRPLANPSSVSDIFAQHLRSSSPSGSSSASSSIAEKGRAMIGSSTSRASQEDIGRSTFYPNQVDDLPAPTLPSVPLPHLPPSSPPTTPRPPKRIAKKIDPFHASATDPLDFTLNPNFPSQPEEDWQDGEEGERDGVDFEVGECALQRGFGRESR</sequence>
<accession>A0A427YDF7</accession>
<evidence type="ECO:0000313" key="3">
    <source>
        <dbReference type="Proteomes" id="UP000279259"/>
    </source>
</evidence>
<organism evidence="2 3">
    <name type="scientific">Saitozyma podzolica</name>
    <dbReference type="NCBI Taxonomy" id="1890683"/>
    <lineage>
        <taxon>Eukaryota</taxon>
        <taxon>Fungi</taxon>
        <taxon>Dikarya</taxon>
        <taxon>Basidiomycota</taxon>
        <taxon>Agaricomycotina</taxon>
        <taxon>Tremellomycetes</taxon>
        <taxon>Tremellales</taxon>
        <taxon>Trimorphomycetaceae</taxon>
        <taxon>Saitozyma</taxon>
    </lineage>
</organism>
<evidence type="ECO:0000313" key="2">
    <source>
        <dbReference type="EMBL" id="RSH88997.1"/>
    </source>
</evidence>
<feature type="compositionally biased region" description="Pro residues" evidence="1">
    <location>
        <begin position="79"/>
        <end position="99"/>
    </location>
</feature>
<protein>
    <submittedName>
        <fullName evidence="2">Uncharacterized protein</fullName>
    </submittedName>
</protein>
<name>A0A427YDF7_9TREE</name>
<dbReference type="OrthoDB" id="21463at2759"/>
<gene>
    <name evidence="2" type="ORF">EHS25_002659</name>
</gene>
<dbReference type="AlphaFoldDB" id="A0A427YDF7"/>
<reference evidence="2 3" key="1">
    <citation type="submission" date="2018-11" db="EMBL/GenBank/DDBJ databases">
        <title>Genome sequence of Saitozyma podzolica DSM 27192.</title>
        <authorList>
            <person name="Aliyu H."/>
            <person name="Gorte O."/>
            <person name="Ochsenreither K."/>
        </authorList>
    </citation>
    <scope>NUCLEOTIDE SEQUENCE [LARGE SCALE GENOMIC DNA]</scope>
    <source>
        <strain evidence="2 3">DSM 27192</strain>
    </source>
</reference>
<comment type="caution">
    <text evidence="2">The sequence shown here is derived from an EMBL/GenBank/DDBJ whole genome shotgun (WGS) entry which is preliminary data.</text>
</comment>
<dbReference type="EMBL" id="RSCD01000015">
    <property type="protein sequence ID" value="RSH88997.1"/>
    <property type="molecule type" value="Genomic_DNA"/>
</dbReference>
<feature type="region of interest" description="Disordered" evidence="1">
    <location>
        <begin position="26"/>
        <end position="164"/>
    </location>
</feature>
<dbReference type="Proteomes" id="UP000279259">
    <property type="component" value="Unassembled WGS sequence"/>
</dbReference>
<feature type="compositionally biased region" description="Acidic residues" evidence="1">
    <location>
        <begin position="131"/>
        <end position="150"/>
    </location>
</feature>
<feature type="compositionally biased region" description="Low complexity" evidence="1">
    <location>
        <begin position="30"/>
        <end position="42"/>
    </location>
</feature>
<evidence type="ECO:0000256" key="1">
    <source>
        <dbReference type="SAM" id="MobiDB-lite"/>
    </source>
</evidence>
<proteinExistence type="predicted"/>